<proteinExistence type="predicted"/>
<evidence type="ECO:0000256" key="1">
    <source>
        <dbReference type="SAM" id="MobiDB-lite"/>
    </source>
</evidence>
<sequence>MEGEWWYTGADQPEEKTKQKQLQSSLNPAAAELLHRSITGASAPKHEETAREESKEGTISTQANAPSDVLAFASHQEEIKKASKKKKKLTWIRGLGGRGGRRRLVGELGIGVERSRAWSATAKCLDVGSNQGQPARGAGETMREGLDSKPDQDLRH</sequence>
<dbReference type="AlphaFoldDB" id="A0A5P1EU93"/>
<dbReference type="Proteomes" id="UP000243459">
    <property type="component" value="Chromosome 5"/>
</dbReference>
<feature type="compositionally biased region" description="Basic and acidic residues" evidence="1">
    <location>
        <begin position="141"/>
        <end position="156"/>
    </location>
</feature>
<protein>
    <submittedName>
        <fullName evidence="2">Uncharacterized protein</fullName>
    </submittedName>
</protein>
<evidence type="ECO:0000313" key="3">
    <source>
        <dbReference type="Proteomes" id="UP000243459"/>
    </source>
</evidence>
<gene>
    <name evidence="2" type="ORF">A4U43_C05F24170</name>
</gene>
<feature type="region of interest" description="Disordered" evidence="1">
    <location>
        <begin position="38"/>
        <end position="65"/>
    </location>
</feature>
<dbReference type="Gramene" id="ONK69552">
    <property type="protein sequence ID" value="ONK69552"/>
    <property type="gene ID" value="A4U43_C05F24170"/>
</dbReference>
<name>A0A5P1EU93_ASPOF</name>
<keyword evidence="3" id="KW-1185">Reference proteome</keyword>
<feature type="compositionally biased region" description="Basic and acidic residues" evidence="1">
    <location>
        <begin position="44"/>
        <end position="56"/>
    </location>
</feature>
<evidence type="ECO:0000313" key="2">
    <source>
        <dbReference type="EMBL" id="ONK69552.1"/>
    </source>
</evidence>
<dbReference type="EMBL" id="CM007385">
    <property type="protein sequence ID" value="ONK69552.1"/>
    <property type="molecule type" value="Genomic_DNA"/>
</dbReference>
<accession>A0A5P1EU93</accession>
<feature type="region of interest" description="Disordered" evidence="1">
    <location>
        <begin position="127"/>
        <end position="156"/>
    </location>
</feature>
<feature type="region of interest" description="Disordered" evidence="1">
    <location>
        <begin position="1"/>
        <end position="25"/>
    </location>
</feature>
<organism evidence="2 3">
    <name type="scientific">Asparagus officinalis</name>
    <name type="common">Garden asparagus</name>
    <dbReference type="NCBI Taxonomy" id="4686"/>
    <lineage>
        <taxon>Eukaryota</taxon>
        <taxon>Viridiplantae</taxon>
        <taxon>Streptophyta</taxon>
        <taxon>Embryophyta</taxon>
        <taxon>Tracheophyta</taxon>
        <taxon>Spermatophyta</taxon>
        <taxon>Magnoliopsida</taxon>
        <taxon>Liliopsida</taxon>
        <taxon>Asparagales</taxon>
        <taxon>Asparagaceae</taxon>
        <taxon>Asparagoideae</taxon>
        <taxon>Asparagus</taxon>
    </lineage>
</organism>
<reference evidence="3" key="1">
    <citation type="journal article" date="2017" name="Nat. Commun.">
        <title>The asparagus genome sheds light on the origin and evolution of a young Y chromosome.</title>
        <authorList>
            <person name="Harkess A."/>
            <person name="Zhou J."/>
            <person name="Xu C."/>
            <person name="Bowers J.E."/>
            <person name="Van der Hulst R."/>
            <person name="Ayyampalayam S."/>
            <person name="Mercati F."/>
            <person name="Riccardi P."/>
            <person name="McKain M.R."/>
            <person name="Kakrana A."/>
            <person name="Tang H."/>
            <person name="Ray J."/>
            <person name="Groenendijk J."/>
            <person name="Arikit S."/>
            <person name="Mathioni S.M."/>
            <person name="Nakano M."/>
            <person name="Shan H."/>
            <person name="Telgmann-Rauber A."/>
            <person name="Kanno A."/>
            <person name="Yue Z."/>
            <person name="Chen H."/>
            <person name="Li W."/>
            <person name="Chen Y."/>
            <person name="Xu X."/>
            <person name="Zhang Y."/>
            <person name="Luo S."/>
            <person name="Chen H."/>
            <person name="Gao J."/>
            <person name="Mao Z."/>
            <person name="Pires J.C."/>
            <person name="Luo M."/>
            <person name="Kudrna D."/>
            <person name="Wing R.A."/>
            <person name="Meyers B.C."/>
            <person name="Yi K."/>
            <person name="Kong H."/>
            <person name="Lavrijsen P."/>
            <person name="Sunseri F."/>
            <person name="Falavigna A."/>
            <person name="Ye Y."/>
            <person name="Leebens-Mack J.H."/>
            <person name="Chen G."/>
        </authorList>
    </citation>
    <scope>NUCLEOTIDE SEQUENCE [LARGE SCALE GENOMIC DNA]</scope>
    <source>
        <strain evidence="3">cv. DH0086</strain>
    </source>
</reference>